<protein>
    <submittedName>
        <fullName evidence="2">Uncharacterized protein</fullName>
    </submittedName>
</protein>
<evidence type="ECO:0000313" key="2">
    <source>
        <dbReference type="EMBL" id="CAA9434606.1"/>
    </source>
</evidence>
<gene>
    <name evidence="2" type="ORF">AVDCRST_MAG22-3553</name>
</gene>
<sequence length="102" mass="11182">DLLLRLNLVRGELRPRRARATPYRRHETFPVAPPRPVFRGLRLCGPGRRGGFLAGGALPLGAPAGPRALRRPPEGAGRHPWARGARGGRDGPLRHRSRILPV</sequence>
<proteinExistence type="predicted"/>
<reference evidence="2" key="1">
    <citation type="submission" date="2020-02" db="EMBL/GenBank/DDBJ databases">
        <authorList>
            <person name="Meier V. D."/>
        </authorList>
    </citation>
    <scope>NUCLEOTIDE SEQUENCE</scope>
    <source>
        <strain evidence="2">AVDCRST_MAG22</strain>
    </source>
</reference>
<evidence type="ECO:0000256" key="1">
    <source>
        <dbReference type="SAM" id="MobiDB-lite"/>
    </source>
</evidence>
<organism evidence="2">
    <name type="scientific">uncultured Rubrobacteraceae bacterium</name>
    <dbReference type="NCBI Taxonomy" id="349277"/>
    <lineage>
        <taxon>Bacteria</taxon>
        <taxon>Bacillati</taxon>
        <taxon>Actinomycetota</taxon>
        <taxon>Rubrobacteria</taxon>
        <taxon>Rubrobacterales</taxon>
        <taxon>Rubrobacteraceae</taxon>
        <taxon>environmental samples</taxon>
    </lineage>
</organism>
<feature type="non-terminal residue" evidence="2">
    <location>
        <position position="1"/>
    </location>
</feature>
<name>A0A6J4QDF4_9ACTN</name>
<dbReference type="EMBL" id="CADCUV010000171">
    <property type="protein sequence ID" value="CAA9434606.1"/>
    <property type="molecule type" value="Genomic_DNA"/>
</dbReference>
<feature type="region of interest" description="Disordered" evidence="1">
    <location>
        <begin position="61"/>
        <end position="102"/>
    </location>
</feature>
<accession>A0A6J4QDF4</accession>
<feature type="non-terminal residue" evidence="2">
    <location>
        <position position="102"/>
    </location>
</feature>
<dbReference type="AlphaFoldDB" id="A0A6J4QDF4"/>